<dbReference type="RefSeq" id="XP_033537328.1">
    <property type="nucleotide sequence ID" value="XM_033674279.1"/>
</dbReference>
<keyword evidence="2" id="KW-1185">Reference proteome</keyword>
<organism evidence="1">
    <name type="scientific">Eremomyces bilateralis CBS 781.70</name>
    <dbReference type="NCBI Taxonomy" id="1392243"/>
    <lineage>
        <taxon>Eukaryota</taxon>
        <taxon>Fungi</taxon>
        <taxon>Dikarya</taxon>
        <taxon>Ascomycota</taxon>
        <taxon>Pezizomycotina</taxon>
        <taxon>Dothideomycetes</taxon>
        <taxon>Dothideomycetes incertae sedis</taxon>
        <taxon>Eremomycetales</taxon>
        <taxon>Eremomycetaceae</taxon>
        <taxon>Eremomyces</taxon>
    </lineage>
</organism>
<gene>
    <name evidence="1 3" type="ORF">P152DRAFT_193451</name>
</gene>
<protein>
    <submittedName>
        <fullName evidence="1 3">Uncharacterized protein</fullName>
    </submittedName>
</protein>
<proteinExistence type="predicted"/>
<accession>A0A6G1GC81</accession>
<reference evidence="3" key="3">
    <citation type="submission" date="2025-04" db="UniProtKB">
        <authorList>
            <consortium name="RefSeq"/>
        </authorList>
    </citation>
    <scope>IDENTIFICATION</scope>
    <source>
        <strain evidence="3">CBS 781.70</strain>
    </source>
</reference>
<reference evidence="3" key="2">
    <citation type="submission" date="2020-04" db="EMBL/GenBank/DDBJ databases">
        <authorList>
            <consortium name="NCBI Genome Project"/>
        </authorList>
    </citation>
    <scope>NUCLEOTIDE SEQUENCE</scope>
    <source>
        <strain evidence="3">CBS 781.70</strain>
    </source>
</reference>
<dbReference type="AlphaFoldDB" id="A0A6G1GC81"/>
<sequence>MSPNPSTITSFSLASIRETHLSRLLSVTPELKTLRWVFNYSEEAKHAPNTSLVELDKVGTSLFHVRNTLTELTISTQCDSWRYLYPPLLNTKGSLNALVGFCQLERLEIPLQFLAASFIPATAVQLKDVAPRHIQSLIIAADNLEEQEENE</sequence>
<evidence type="ECO:0000313" key="3">
    <source>
        <dbReference type="RefSeq" id="XP_033537328.1"/>
    </source>
</evidence>
<dbReference type="OrthoDB" id="4191831at2759"/>
<dbReference type="Proteomes" id="UP000504638">
    <property type="component" value="Unplaced"/>
</dbReference>
<name>A0A6G1GC81_9PEZI</name>
<dbReference type="GeneID" id="54414849"/>
<evidence type="ECO:0000313" key="1">
    <source>
        <dbReference type="EMBL" id="KAF1815697.1"/>
    </source>
</evidence>
<reference evidence="1 3" key="1">
    <citation type="submission" date="2020-01" db="EMBL/GenBank/DDBJ databases">
        <authorList>
            <consortium name="DOE Joint Genome Institute"/>
            <person name="Haridas S."/>
            <person name="Albert R."/>
            <person name="Binder M."/>
            <person name="Bloem J."/>
            <person name="Labutti K."/>
            <person name="Salamov A."/>
            <person name="Andreopoulos B."/>
            <person name="Baker S.E."/>
            <person name="Barry K."/>
            <person name="Bills G."/>
            <person name="Bluhm B.H."/>
            <person name="Cannon C."/>
            <person name="Castanera R."/>
            <person name="Culley D.E."/>
            <person name="Daum C."/>
            <person name="Ezra D."/>
            <person name="Gonzalez J.B."/>
            <person name="Henrissat B."/>
            <person name="Kuo A."/>
            <person name="Liang C."/>
            <person name="Lipzen A."/>
            <person name="Lutzoni F."/>
            <person name="Magnuson J."/>
            <person name="Mondo S."/>
            <person name="Nolan M."/>
            <person name="Ohm R."/>
            <person name="Pangilinan J."/>
            <person name="Park H.-J."/>
            <person name="Ramirez L."/>
            <person name="Alfaro M."/>
            <person name="Sun H."/>
            <person name="Tritt A."/>
            <person name="Yoshinaga Y."/>
            <person name="Zwiers L.-H."/>
            <person name="Turgeon B.G."/>
            <person name="Goodwin S.B."/>
            <person name="Spatafora J.W."/>
            <person name="Crous P.W."/>
            <person name="Grigoriev I.V."/>
        </authorList>
    </citation>
    <scope>NUCLEOTIDE SEQUENCE</scope>
    <source>
        <strain evidence="1 3">CBS 781.70</strain>
    </source>
</reference>
<dbReference type="EMBL" id="ML975151">
    <property type="protein sequence ID" value="KAF1815697.1"/>
    <property type="molecule type" value="Genomic_DNA"/>
</dbReference>
<evidence type="ECO:0000313" key="2">
    <source>
        <dbReference type="Proteomes" id="UP000504638"/>
    </source>
</evidence>